<dbReference type="AlphaFoldDB" id="A0A101PR46"/>
<evidence type="ECO:0000313" key="3">
    <source>
        <dbReference type="EMBL" id="KUN16087.1"/>
    </source>
</evidence>
<dbReference type="GO" id="GO:0010181">
    <property type="term" value="F:FMN binding"/>
    <property type="evidence" value="ECO:0007669"/>
    <property type="project" value="InterPro"/>
</dbReference>
<dbReference type="InterPro" id="IPR050268">
    <property type="entry name" value="NADH-dep_flavin_reductase"/>
</dbReference>
<dbReference type="SUPFAM" id="SSF50475">
    <property type="entry name" value="FMN-binding split barrel"/>
    <property type="match status" value="1"/>
</dbReference>
<organism evidence="3 4">
    <name type="scientific">Streptomyces corchorusii</name>
    <name type="common">Streptomyces chibaensis</name>
    <dbReference type="NCBI Taxonomy" id="1903"/>
    <lineage>
        <taxon>Bacteria</taxon>
        <taxon>Bacillati</taxon>
        <taxon>Actinomycetota</taxon>
        <taxon>Actinomycetes</taxon>
        <taxon>Kitasatosporales</taxon>
        <taxon>Streptomycetaceae</taxon>
        <taxon>Streptomyces</taxon>
    </lineage>
</organism>
<dbReference type="GO" id="GO:0042602">
    <property type="term" value="F:riboflavin reductase (NADPH) activity"/>
    <property type="evidence" value="ECO:0007669"/>
    <property type="project" value="TreeGrafter"/>
</dbReference>
<dbReference type="Gene3D" id="2.30.110.10">
    <property type="entry name" value="Electron Transport, Fmn-binding Protein, Chain A"/>
    <property type="match status" value="1"/>
</dbReference>
<keyword evidence="4" id="KW-1185">Reference proteome</keyword>
<proteinExistence type="predicted"/>
<dbReference type="InterPro" id="IPR012349">
    <property type="entry name" value="Split_barrel_FMN-bd"/>
</dbReference>
<dbReference type="PANTHER" id="PTHR30466:SF1">
    <property type="entry name" value="FMN REDUCTASE (NADH) RUTF"/>
    <property type="match status" value="1"/>
</dbReference>
<name>A0A101PR46_STRCK</name>
<evidence type="ECO:0000259" key="2">
    <source>
        <dbReference type="SMART" id="SM00903"/>
    </source>
</evidence>
<evidence type="ECO:0000313" key="4">
    <source>
        <dbReference type="Proteomes" id="UP000053398"/>
    </source>
</evidence>
<evidence type="ECO:0000256" key="1">
    <source>
        <dbReference type="ARBA" id="ARBA00023002"/>
    </source>
</evidence>
<dbReference type="GO" id="GO:0006208">
    <property type="term" value="P:pyrimidine nucleobase catabolic process"/>
    <property type="evidence" value="ECO:0007669"/>
    <property type="project" value="TreeGrafter"/>
</dbReference>
<protein>
    <recommendedName>
        <fullName evidence="2">Flavin reductase like domain-containing protein</fullName>
    </recommendedName>
</protein>
<keyword evidence="1" id="KW-0560">Oxidoreductase</keyword>
<dbReference type="Proteomes" id="UP000053398">
    <property type="component" value="Unassembled WGS sequence"/>
</dbReference>
<comment type="caution">
    <text evidence="3">The sequence shown here is derived from an EMBL/GenBank/DDBJ whole genome shotgun (WGS) entry which is preliminary data.</text>
</comment>
<dbReference type="Pfam" id="PF01613">
    <property type="entry name" value="Flavin_Reduct"/>
    <property type="match status" value="1"/>
</dbReference>
<reference evidence="3 4" key="1">
    <citation type="submission" date="2015-10" db="EMBL/GenBank/DDBJ databases">
        <title>Draft genome sequence of Streptomyces corchorusii DSM 40340, type strain for the species Streptomyces corchorusii.</title>
        <authorList>
            <person name="Ruckert C."/>
            <person name="Winkler A."/>
            <person name="Kalinowski J."/>
            <person name="Kampfer P."/>
            <person name="Glaeser S."/>
        </authorList>
    </citation>
    <scope>NUCLEOTIDE SEQUENCE [LARGE SCALE GENOMIC DNA]</scope>
    <source>
        <strain evidence="3 4">DSM 40340</strain>
    </source>
</reference>
<dbReference type="EMBL" id="LMWP01000063">
    <property type="protein sequence ID" value="KUN16087.1"/>
    <property type="molecule type" value="Genomic_DNA"/>
</dbReference>
<gene>
    <name evidence="3" type="ORF">AQJ11_41140</name>
</gene>
<accession>A0A101PR46</accession>
<dbReference type="RefSeq" id="WP_058084480.1">
    <property type="nucleotide sequence ID" value="NZ_KQ948376.1"/>
</dbReference>
<dbReference type="SMART" id="SM00903">
    <property type="entry name" value="Flavin_Reduct"/>
    <property type="match status" value="1"/>
</dbReference>
<dbReference type="InterPro" id="IPR002563">
    <property type="entry name" value="Flavin_Rdtase-like_dom"/>
</dbReference>
<feature type="domain" description="Flavin reductase like" evidence="2">
    <location>
        <begin position="24"/>
        <end position="163"/>
    </location>
</feature>
<dbReference type="PANTHER" id="PTHR30466">
    <property type="entry name" value="FLAVIN REDUCTASE"/>
    <property type="match status" value="1"/>
</dbReference>
<sequence>MQPALTGSRPQSTGSDTRRLRDCLGRFGSGVSTVTYAGDNGFRGITISSFTSVSLDPSLVLISVGRRARACAGLRNASFVVNVLAADQVPLALHFAGRPQSALAVPWLDQDGVPRLDGTVAWLLCRPWRTYEGGDHLLFLGEVQDFAYAPGDPLLFQDGDFRRPGPQIVLPPAPETA</sequence>